<feature type="transmembrane region" description="Helical" evidence="1">
    <location>
        <begin position="36"/>
        <end position="62"/>
    </location>
</feature>
<evidence type="ECO:0000313" key="3">
    <source>
        <dbReference type="Proteomes" id="UP000824056"/>
    </source>
</evidence>
<dbReference type="EMBL" id="DXBG01000177">
    <property type="protein sequence ID" value="HIZ65747.1"/>
    <property type="molecule type" value="Genomic_DNA"/>
</dbReference>
<reference evidence="2" key="2">
    <citation type="submission" date="2021-04" db="EMBL/GenBank/DDBJ databases">
        <authorList>
            <person name="Gilroy R."/>
        </authorList>
    </citation>
    <scope>NUCLEOTIDE SEQUENCE</scope>
    <source>
        <strain evidence="2">1068</strain>
    </source>
</reference>
<accession>A0A9D2FS40</accession>
<keyword evidence="1" id="KW-0812">Transmembrane</keyword>
<gene>
    <name evidence="2" type="ORF">H9809_07600</name>
</gene>
<proteinExistence type="predicted"/>
<organism evidence="2 3">
    <name type="scientific">Candidatus Blautia pullicola</name>
    <dbReference type="NCBI Taxonomy" id="2838498"/>
    <lineage>
        <taxon>Bacteria</taxon>
        <taxon>Bacillati</taxon>
        <taxon>Bacillota</taxon>
        <taxon>Clostridia</taxon>
        <taxon>Lachnospirales</taxon>
        <taxon>Lachnospiraceae</taxon>
        <taxon>Blautia</taxon>
    </lineage>
</organism>
<keyword evidence="1" id="KW-0472">Membrane</keyword>
<evidence type="ECO:0000313" key="2">
    <source>
        <dbReference type="EMBL" id="HIZ65747.1"/>
    </source>
</evidence>
<keyword evidence="1" id="KW-1133">Transmembrane helix</keyword>
<comment type="caution">
    <text evidence="2">The sequence shown here is derived from an EMBL/GenBank/DDBJ whole genome shotgun (WGS) entry which is preliminary data.</text>
</comment>
<dbReference type="Proteomes" id="UP000824056">
    <property type="component" value="Unassembled WGS sequence"/>
</dbReference>
<evidence type="ECO:0000256" key="1">
    <source>
        <dbReference type="SAM" id="Phobius"/>
    </source>
</evidence>
<name>A0A9D2FS40_9FIRM</name>
<reference evidence="2" key="1">
    <citation type="journal article" date="2021" name="PeerJ">
        <title>Extensive microbial diversity within the chicken gut microbiome revealed by metagenomics and culture.</title>
        <authorList>
            <person name="Gilroy R."/>
            <person name="Ravi A."/>
            <person name="Getino M."/>
            <person name="Pursley I."/>
            <person name="Horton D.L."/>
            <person name="Alikhan N.F."/>
            <person name="Baker D."/>
            <person name="Gharbi K."/>
            <person name="Hall N."/>
            <person name="Watson M."/>
            <person name="Adriaenssens E.M."/>
            <person name="Foster-Nyarko E."/>
            <person name="Jarju S."/>
            <person name="Secka A."/>
            <person name="Antonio M."/>
            <person name="Oren A."/>
            <person name="Chaudhuri R.R."/>
            <person name="La Ragione R."/>
            <person name="Hildebrand F."/>
            <person name="Pallen M.J."/>
        </authorList>
    </citation>
    <scope>NUCLEOTIDE SEQUENCE</scope>
    <source>
        <strain evidence="2">1068</strain>
    </source>
</reference>
<protein>
    <submittedName>
        <fullName evidence="2">Uncharacterized protein</fullName>
    </submittedName>
</protein>
<dbReference type="AlphaFoldDB" id="A0A9D2FS40"/>
<sequence length="273" mass="31285">MRKMWRKLREYWRNCWKDEDWDAGTTHLSREDKSSLLYGGFMIACVICILVSIGNIIGNVWADYRNEKAMEEVTGIIAAYMATATEDEYEQIARTIRHDLVLSQYGQDMEEVVSLIPNTADDCCLEREGYLERVNLVFLNTGEAYGLDIFNNIEPVEKQRENTGTMINFGYDEISEAQVTIVKNPDRESGTASIDCGRGIVSVQKMKSRFCDDCIEKILSAVEDNFMDEAVIYDAEEKRFFPVVEGEQQIGDYLLYITYESGGYEIEIDYAAK</sequence>